<proteinExistence type="predicted"/>
<sequence length="108" mass="12189">MIKKAIIGLFVIIGIVSNAFSSNYISLIIPDSPIEYQSNTWYENNWTEIDISNEASIKDWFIVYTWITDDYPGDASFHVLSPSGTKLTIASAAPGGTWRYIHCIIRQL</sequence>
<comment type="caution">
    <text evidence="1">The sequence shown here is derived from an EMBL/GenBank/DDBJ whole genome shotgun (WGS) entry which is preliminary data.</text>
</comment>
<reference evidence="2" key="1">
    <citation type="submission" date="2012-11" db="EMBL/GenBank/DDBJ databases">
        <authorList>
            <person name="Lucero-Rivera Y.E."/>
            <person name="Tovar-Ramirez D."/>
        </authorList>
    </citation>
    <scope>NUCLEOTIDE SEQUENCE [LARGE SCALE GENOMIC DNA]</scope>
    <source>
        <strain evidence="2">Araruama</strain>
    </source>
</reference>
<accession>A0A1V1NWV8</accession>
<protein>
    <submittedName>
        <fullName evidence="1">Uncharacterized protein</fullName>
    </submittedName>
</protein>
<gene>
    <name evidence="1" type="ORF">OMM_12030</name>
</gene>
<dbReference type="Proteomes" id="UP000189670">
    <property type="component" value="Unassembled WGS sequence"/>
</dbReference>
<name>A0A1V1NWV8_9BACT</name>
<dbReference type="AlphaFoldDB" id="A0A1V1NWV8"/>
<evidence type="ECO:0000313" key="1">
    <source>
        <dbReference type="EMBL" id="ETR67043.1"/>
    </source>
</evidence>
<evidence type="ECO:0000313" key="2">
    <source>
        <dbReference type="Proteomes" id="UP000189670"/>
    </source>
</evidence>
<dbReference type="EMBL" id="ATBP01001591">
    <property type="protein sequence ID" value="ETR67043.1"/>
    <property type="molecule type" value="Genomic_DNA"/>
</dbReference>
<organism evidence="1 2">
    <name type="scientific">Candidatus Magnetoglobus multicellularis str. Araruama</name>
    <dbReference type="NCBI Taxonomy" id="890399"/>
    <lineage>
        <taxon>Bacteria</taxon>
        <taxon>Pseudomonadati</taxon>
        <taxon>Thermodesulfobacteriota</taxon>
        <taxon>Desulfobacteria</taxon>
        <taxon>Desulfobacterales</taxon>
        <taxon>Desulfobacteraceae</taxon>
        <taxon>Candidatus Magnetoglobus</taxon>
    </lineage>
</organism>